<comment type="caution">
    <text evidence="1">The sequence shown here is derived from an EMBL/GenBank/DDBJ whole genome shotgun (WGS) entry which is preliminary data.</text>
</comment>
<evidence type="ECO:0000313" key="1">
    <source>
        <dbReference type="EMBL" id="KAK7364132.1"/>
    </source>
</evidence>
<accession>A0AAN9N543</accession>
<name>A0AAN9N543_PHACN</name>
<reference evidence="1 2" key="1">
    <citation type="submission" date="2024-01" db="EMBL/GenBank/DDBJ databases">
        <title>The genomes of 5 underutilized Papilionoideae crops provide insights into root nodulation and disease resistanc.</title>
        <authorList>
            <person name="Jiang F."/>
        </authorList>
    </citation>
    <scope>NUCLEOTIDE SEQUENCE [LARGE SCALE GENOMIC DNA]</scope>
    <source>
        <strain evidence="1">JINMINGXINNONG_FW02</strain>
        <tissue evidence="1">Leaves</tissue>
    </source>
</reference>
<dbReference type="AlphaFoldDB" id="A0AAN9N543"/>
<sequence length="214" mass="23677">MEMKHTGPCDLDSQIAEEITASMCFCFHATLASFSNIHLSIKIENRHASLAGAILADIFDVIEKRCQLPISKFSGQGECMGSLSARDDHNPGLDHESYVLIFEILALRNLVGAASYSVETRTYDVAALEPPMHVAEEKVGVLLLNLGGLETFNDVQPFLFNPFADLIEGSWQSLRRLVAELEKARGEAREGSWRSSRRLVAKLEKARGEAREVS</sequence>
<organism evidence="1 2">
    <name type="scientific">Phaseolus coccineus</name>
    <name type="common">Scarlet runner bean</name>
    <name type="synonym">Phaseolus multiflorus</name>
    <dbReference type="NCBI Taxonomy" id="3886"/>
    <lineage>
        <taxon>Eukaryota</taxon>
        <taxon>Viridiplantae</taxon>
        <taxon>Streptophyta</taxon>
        <taxon>Embryophyta</taxon>
        <taxon>Tracheophyta</taxon>
        <taxon>Spermatophyta</taxon>
        <taxon>Magnoliopsida</taxon>
        <taxon>eudicotyledons</taxon>
        <taxon>Gunneridae</taxon>
        <taxon>Pentapetalae</taxon>
        <taxon>rosids</taxon>
        <taxon>fabids</taxon>
        <taxon>Fabales</taxon>
        <taxon>Fabaceae</taxon>
        <taxon>Papilionoideae</taxon>
        <taxon>50 kb inversion clade</taxon>
        <taxon>NPAAA clade</taxon>
        <taxon>indigoferoid/millettioid clade</taxon>
        <taxon>Phaseoleae</taxon>
        <taxon>Phaseolus</taxon>
    </lineage>
</organism>
<evidence type="ECO:0000313" key="2">
    <source>
        <dbReference type="Proteomes" id="UP001374584"/>
    </source>
</evidence>
<dbReference type="SUPFAM" id="SSF53800">
    <property type="entry name" value="Chelatase"/>
    <property type="match status" value="1"/>
</dbReference>
<dbReference type="Proteomes" id="UP001374584">
    <property type="component" value="Unassembled WGS sequence"/>
</dbReference>
<dbReference type="EMBL" id="JAYMYR010000005">
    <property type="protein sequence ID" value="KAK7364132.1"/>
    <property type="molecule type" value="Genomic_DNA"/>
</dbReference>
<proteinExistence type="predicted"/>
<gene>
    <name evidence="1" type="ORF">VNO80_12554</name>
</gene>
<keyword evidence="2" id="KW-1185">Reference proteome</keyword>
<protein>
    <submittedName>
        <fullName evidence="1">Uncharacterized protein</fullName>
    </submittedName>
</protein>